<dbReference type="InterPro" id="IPR010998">
    <property type="entry name" value="Integrase_recombinase_N"/>
</dbReference>
<comment type="caution">
    <text evidence="5">The sequence shown here is derived from an EMBL/GenBank/DDBJ whole genome shotgun (WGS) entry which is preliminary data.</text>
</comment>
<protein>
    <submittedName>
        <fullName evidence="5">Site-specific integrase</fullName>
    </submittedName>
</protein>
<dbReference type="Gene3D" id="1.10.443.10">
    <property type="entry name" value="Intergrase catalytic core"/>
    <property type="match status" value="1"/>
</dbReference>
<proteinExistence type="inferred from homology"/>
<dbReference type="Pfam" id="PF00589">
    <property type="entry name" value="Phage_integrase"/>
    <property type="match status" value="1"/>
</dbReference>
<dbReference type="InterPro" id="IPR002104">
    <property type="entry name" value="Integrase_catalytic"/>
</dbReference>
<evidence type="ECO:0000256" key="3">
    <source>
        <dbReference type="ARBA" id="ARBA00023172"/>
    </source>
</evidence>
<dbReference type="InterPro" id="IPR011010">
    <property type="entry name" value="DNA_brk_join_enz"/>
</dbReference>
<dbReference type="Proteomes" id="UP000616837">
    <property type="component" value="Unassembled WGS sequence"/>
</dbReference>
<evidence type="ECO:0000256" key="2">
    <source>
        <dbReference type="ARBA" id="ARBA00023125"/>
    </source>
</evidence>
<evidence type="ECO:0000259" key="4">
    <source>
        <dbReference type="PROSITE" id="PS51898"/>
    </source>
</evidence>
<keyword evidence="6" id="KW-1185">Reference proteome</keyword>
<dbReference type="RefSeq" id="WP_191683966.1">
    <property type="nucleotide sequence ID" value="NZ_JACSQW010000004.1"/>
</dbReference>
<organism evidence="5 6">
    <name type="scientific">Limosilactobacillus avistercoris</name>
    <dbReference type="NCBI Taxonomy" id="2762243"/>
    <lineage>
        <taxon>Bacteria</taxon>
        <taxon>Bacillati</taxon>
        <taxon>Bacillota</taxon>
        <taxon>Bacilli</taxon>
        <taxon>Lactobacillales</taxon>
        <taxon>Lactobacillaceae</taxon>
        <taxon>Limosilactobacillus</taxon>
    </lineage>
</organism>
<evidence type="ECO:0000313" key="6">
    <source>
        <dbReference type="Proteomes" id="UP000616837"/>
    </source>
</evidence>
<dbReference type="EMBL" id="JACSQW010000004">
    <property type="protein sequence ID" value="MBD7894594.1"/>
    <property type="molecule type" value="Genomic_DNA"/>
</dbReference>
<reference evidence="5 6" key="1">
    <citation type="submission" date="2020-08" db="EMBL/GenBank/DDBJ databases">
        <title>A Genomic Blueprint of the Chicken Gut Microbiome.</title>
        <authorList>
            <person name="Gilroy R."/>
            <person name="Ravi A."/>
            <person name="Getino M."/>
            <person name="Pursley I."/>
            <person name="Horton D.L."/>
            <person name="Alikhan N.-F."/>
            <person name="Baker D."/>
            <person name="Gharbi K."/>
            <person name="Hall N."/>
            <person name="Watson M."/>
            <person name="Adriaenssens E.M."/>
            <person name="Foster-Nyarko E."/>
            <person name="Jarju S."/>
            <person name="Secka A."/>
            <person name="Antonio M."/>
            <person name="Oren A."/>
            <person name="Chaudhuri R."/>
            <person name="La Ragione R.M."/>
            <person name="Hildebrand F."/>
            <person name="Pallen M.J."/>
        </authorList>
    </citation>
    <scope>NUCLEOTIDE SEQUENCE [LARGE SCALE GENOMIC DNA]</scope>
    <source>
        <strain evidence="5 6">Sa3CUN2</strain>
    </source>
</reference>
<dbReference type="InterPro" id="IPR013762">
    <property type="entry name" value="Integrase-like_cat_sf"/>
</dbReference>
<dbReference type="CDD" id="cd01189">
    <property type="entry name" value="INT_ICEBs1_C_like"/>
    <property type="match status" value="1"/>
</dbReference>
<feature type="domain" description="Tyr recombinase" evidence="4">
    <location>
        <begin position="176"/>
        <end position="375"/>
    </location>
</feature>
<comment type="similarity">
    <text evidence="1">Belongs to the 'phage' integrase family.</text>
</comment>
<dbReference type="PANTHER" id="PTHR30349:SF64">
    <property type="entry name" value="PROPHAGE INTEGRASE INTD-RELATED"/>
    <property type="match status" value="1"/>
</dbReference>
<evidence type="ECO:0000256" key="1">
    <source>
        <dbReference type="ARBA" id="ARBA00008857"/>
    </source>
</evidence>
<dbReference type="InterPro" id="IPR050090">
    <property type="entry name" value="Tyrosine_recombinase_XerCD"/>
</dbReference>
<dbReference type="SUPFAM" id="SSF56349">
    <property type="entry name" value="DNA breaking-rejoining enzymes"/>
    <property type="match status" value="1"/>
</dbReference>
<sequence>MWAEETKDGKTKFREQYKDPLTGKYRKVSVTYDKNTNQTRRKAQIALERKIEYKLQHIQDGIIKQGVTLGQTIEEWEPIYKKQVLSGTFYSWLSYKKQIKSRIGYDTLINKITPKYLINLFENMLYKEDYDKNFVVQLKAKLNHIFKYAYQHDYVTSIPTANLQINWPRRKTTNTIEEKFLEDDELEQVLNYLRNECLSPFRQTYASICEWQSLTGMRFGEASTIQIKNIHKDNGQYLADIHGTLVYHGLTINEQYKSPLTKTESSYRTILLPDRAVEIYNAFSKNKRKNDFLFTVKNHVVSLDALNNQLIICKKKLNLHKILSSHTFRHTHVSKLAEMGVPLYIIQKRLGHSDSEITSRVYLHVTKKAQEKYNSIIKMM</sequence>
<name>A0ABR8PBC1_9LACO</name>
<accession>A0ABR8PBC1</accession>
<keyword evidence="3" id="KW-0233">DNA recombination</keyword>
<dbReference type="PROSITE" id="PS51898">
    <property type="entry name" value="TYR_RECOMBINASE"/>
    <property type="match status" value="1"/>
</dbReference>
<dbReference type="Gene3D" id="1.10.150.130">
    <property type="match status" value="1"/>
</dbReference>
<evidence type="ECO:0000313" key="5">
    <source>
        <dbReference type="EMBL" id="MBD7894594.1"/>
    </source>
</evidence>
<dbReference type="PANTHER" id="PTHR30349">
    <property type="entry name" value="PHAGE INTEGRASE-RELATED"/>
    <property type="match status" value="1"/>
</dbReference>
<keyword evidence="2" id="KW-0238">DNA-binding</keyword>
<gene>
    <name evidence="5" type="ORF">H9564_02455</name>
</gene>